<gene>
    <name evidence="2" type="ORF">SVTN_39880</name>
</gene>
<protein>
    <recommendedName>
        <fullName evidence="4">RNA polymerase sigma factor 70 region 4 type 2 domain-containing protein</fullName>
    </recommendedName>
</protein>
<keyword evidence="2" id="KW-0614">Plasmid</keyword>
<evidence type="ECO:0000313" key="3">
    <source>
        <dbReference type="Proteomes" id="UP000031774"/>
    </source>
</evidence>
<geneLocation type="plasmid" evidence="2 3">
    <name>pSVL1</name>
</geneLocation>
<dbReference type="HOGENOM" id="CLU_071029_0_0_11"/>
<accession>A0A0B5I8K5</accession>
<sequence length="243" mass="27385">MLPRRPIGPSAEQPNPQPPASAPSQQHADDLALVEYLEQSGFEGPEFDTFAEQLIDHGLHVLHAWTISRKIFTKCARRGIRLGDPPSDWSEDDRCDLVQDTILRAFKRFKDKALQARQWNPAGGASLKTYFIGSCIYAFADEYRAWLDRQNVRRLELRNLAQQLGSSAPVPTHQRVGALAMDRTAAREALQTLHARDPRLARIIALDTDGYSHEEIAELLADGTTPRAVEGALYRHRRRIEKG</sequence>
<feature type="region of interest" description="Disordered" evidence="1">
    <location>
        <begin position="1"/>
        <end position="27"/>
    </location>
</feature>
<name>A0A0B5I8K5_9ACTN</name>
<organism evidence="2 3">
    <name type="scientific">Streptomyces vietnamensis</name>
    <dbReference type="NCBI Taxonomy" id="362257"/>
    <lineage>
        <taxon>Bacteria</taxon>
        <taxon>Bacillati</taxon>
        <taxon>Actinomycetota</taxon>
        <taxon>Actinomycetes</taxon>
        <taxon>Kitasatosporales</taxon>
        <taxon>Streptomycetaceae</taxon>
        <taxon>Streptomyces</taxon>
    </lineage>
</organism>
<dbReference type="AlphaFoldDB" id="A0A0B5I8K5"/>
<keyword evidence="3" id="KW-1185">Reference proteome</keyword>
<dbReference type="EMBL" id="CP010408">
    <property type="protein sequence ID" value="AJF70365.1"/>
    <property type="molecule type" value="Genomic_DNA"/>
</dbReference>
<dbReference type="KEGG" id="svt:SVTN_39880"/>
<dbReference type="RefSeq" id="WP_041134834.1">
    <property type="nucleotide sequence ID" value="NZ_CP010408.1"/>
</dbReference>
<evidence type="ECO:0000256" key="1">
    <source>
        <dbReference type="SAM" id="MobiDB-lite"/>
    </source>
</evidence>
<evidence type="ECO:0000313" key="2">
    <source>
        <dbReference type="EMBL" id="AJF70365.1"/>
    </source>
</evidence>
<reference evidence="2 3" key="1">
    <citation type="submission" date="2014-12" db="EMBL/GenBank/DDBJ databases">
        <title>Complete genome sequence of Streptomyces vietnamensis strain GIMV4.0001, a genetic manipulable producer of the benzoisochromanequinone antibiotic granaticin.</title>
        <authorList>
            <person name="Deng M.R."/>
            <person name="Guo J."/>
            <person name="Ma L.Y."/>
            <person name="Feng G.D."/>
            <person name="Mo C.Y."/>
            <person name="Zhu H.H."/>
        </authorList>
    </citation>
    <scope>NUCLEOTIDE SEQUENCE [LARGE SCALE GENOMIC DNA]</scope>
    <source>
        <strain evidence="3">GIMV4.0001</strain>
        <plasmid evidence="2 3">pSVL1</plasmid>
    </source>
</reference>
<evidence type="ECO:0008006" key="4">
    <source>
        <dbReference type="Google" id="ProtNLM"/>
    </source>
</evidence>
<proteinExistence type="predicted"/>
<dbReference type="Proteomes" id="UP000031774">
    <property type="component" value="Plasmid pSVL1"/>
</dbReference>